<dbReference type="AlphaFoldDB" id="A0ABD4L236"/>
<dbReference type="Proteomes" id="UP000651738">
    <property type="component" value="Unassembled WGS sequence"/>
</dbReference>
<evidence type="ECO:0000313" key="3">
    <source>
        <dbReference type="Proteomes" id="UP000651738"/>
    </source>
</evidence>
<name>A0ABD4L236_9GAMM</name>
<dbReference type="InterPro" id="IPR046914">
    <property type="entry name" value="ABC-3C_CTD6"/>
</dbReference>
<gene>
    <name evidence="2" type="ORF">I7V36_05340</name>
</gene>
<dbReference type="Pfam" id="PF20282">
    <property type="entry name" value="CTD6"/>
    <property type="match status" value="1"/>
</dbReference>
<sequence>MQQKINTEKYPPSSLVLLLSPDEWESFIEDCCRVLMHQDGKYKHVQQLGGAGDAGRDIEARYTEQLLPRKWDLYQAKHYISPVGESTLYPELSKVFYHISKNTYPEPNYYYICAPKNTTPSLHDLIARPDSHKEEFLKSWKDGNKGVKKSQFPLTDEVERVVNDFDFARIKEYPIKDLIRVHSRDYEAHEALFGIAKPRGENPPTPTTPSSQEIKYIEELLKIYEEHGGTPMTLEDVLVSMDYCDHLNGCRGEFYSAEGLKRFSRDVMPGEFEKLMDSVYVGIKRESSNPRHRTGFDRLDAVLQTATSLQVTDSPLYKRLLPADLPGTCHQLVNEEKLKWVK</sequence>
<evidence type="ECO:0000259" key="1">
    <source>
        <dbReference type="Pfam" id="PF20282"/>
    </source>
</evidence>
<accession>A0ABD4L236</accession>
<feature type="domain" description="ABC-three component systems C-terminal" evidence="1">
    <location>
        <begin position="213"/>
        <end position="340"/>
    </location>
</feature>
<comment type="caution">
    <text evidence="2">The sequence shown here is derived from an EMBL/GenBank/DDBJ whole genome shotgun (WGS) entry which is preliminary data.</text>
</comment>
<dbReference type="RefSeq" id="WP_198057244.1">
    <property type="nucleotide sequence ID" value="NZ_JAEDAF010000003.1"/>
</dbReference>
<protein>
    <recommendedName>
        <fullName evidence="1">ABC-three component systems C-terminal domain-containing protein</fullName>
    </recommendedName>
</protein>
<organism evidence="2 3">
    <name type="scientific">Bisbaumannia pacifica</name>
    <dbReference type="NCBI Taxonomy" id="77098"/>
    <lineage>
        <taxon>Bacteria</taxon>
        <taxon>Pseudomonadati</taxon>
        <taxon>Pseudomonadota</taxon>
        <taxon>Gammaproteobacteria</taxon>
        <taxon>Oceanospirillales</taxon>
        <taxon>Halomonadaceae</taxon>
        <taxon>Bisbaumannia</taxon>
    </lineage>
</organism>
<proteinExistence type="predicted"/>
<evidence type="ECO:0000313" key="2">
    <source>
        <dbReference type="EMBL" id="MBH8579516.1"/>
    </source>
</evidence>
<reference evidence="2 3" key="1">
    <citation type="submission" date="2020-12" db="EMBL/GenBank/DDBJ databases">
        <title>Draft genome sequence of Halomonas pacifica strain CARE-V15.</title>
        <authorList>
            <person name="Vignesh N."/>
            <person name="Thabitha A."/>
            <person name="Saravanan R."/>
            <person name="Manigandan V."/>
        </authorList>
    </citation>
    <scope>NUCLEOTIDE SEQUENCE [LARGE SCALE GENOMIC DNA]</scope>
    <source>
        <strain evidence="2 3">CARE-V15</strain>
    </source>
</reference>
<dbReference type="EMBL" id="JAEDAF010000003">
    <property type="protein sequence ID" value="MBH8579516.1"/>
    <property type="molecule type" value="Genomic_DNA"/>
</dbReference>